<dbReference type="CDD" id="cd07153">
    <property type="entry name" value="Fur_like"/>
    <property type="match status" value="1"/>
</dbReference>
<dbReference type="HOGENOM" id="CLU_096072_5_1_0"/>
<organism evidence="9 10">
    <name type="scientific">Phycisphaera mikurensis (strain NBRC 102666 / KCTC 22515 / FYK2301M01)</name>
    <dbReference type="NCBI Taxonomy" id="1142394"/>
    <lineage>
        <taxon>Bacteria</taxon>
        <taxon>Pseudomonadati</taxon>
        <taxon>Planctomycetota</taxon>
        <taxon>Phycisphaerae</taxon>
        <taxon>Phycisphaerales</taxon>
        <taxon>Phycisphaeraceae</taxon>
        <taxon>Phycisphaera</taxon>
    </lineage>
</organism>
<feature type="binding site" evidence="7">
    <location>
        <position position="82"/>
    </location>
    <ligand>
        <name>Zn(2+)</name>
        <dbReference type="ChEBI" id="CHEBI:29105"/>
    </ligand>
</feature>
<dbReference type="EMBL" id="AP012338">
    <property type="protein sequence ID" value="BAM02868.1"/>
    <property type="molecule type" value="Genomic_DNA"/>
</dbReference>
<dbReference type="eggNOG" id="COG0735">
    <property type="taxonomic scope" value="Bacteria"/>
</dbReference>
<dbReference type="GO" id="GO:0000976">
    <property type="term" value="F:transcription cis-regulatory region binding"/>
    <property type="evidence" value="ECO:0007669"/>
    <property type="project" value="TreeGrafter"/>
</dbReference>
<evidence type="ECO:0000256" key="7">
    <source>
        <dbReference type="PIRSR" id="PIRSR602481-1"/>
    </source>
</evidence>
<keyword evidence="4" id="KW-0805">Transcription regulation</keyword>
<dbReference type="GO" id="GO:0003700">
    <property type="term" value="F:DNA-binding transcription factor activity"/>
    <property type="evidence" value="ECO:0007669"/>
    <property type="project" value="InterPro"/>
</dbReference>
<evidence type="ECO:0000313" key="10">
    <source>
        <dbReference type="Proteomes" id="UP000007881"/>
    </source>
</evidence>
<dbReference type="AlphaFoldDB" id="I0IC80"/>
<feature type="binding site" evidence="7">
    <location>
        <position position="79"/>
    </location>
    <ligand>
        <name>Zn(2+)</name>
        <dbReference type="ChEBI" id="CHEBI:29105"/>
    </ligand>
</feature>
<dbReference type="STRING" id="1142394.PSMK_07090"/>
<comment type="cofactor">
    <cofactor evidence="8">
        <name>Mn(2+)</name>
        <dbReference type="ChEBI" id="CHEBI:29035"/>
    </cofactor>
    <cofactor evidence="8">
        <name>Fe(2+)</name>
        <dbReference type="ChEBI" id="CHEBI:29033"/>
    </cofactor>
    <text evidence="8">Binds 1 Mn(2+) or Fe(2+) ion per subunit.</text>
</comment>
<dbReference type="PANTHER" id="PTHR33202:SF22">
    <property type="entry name" value="HYDROGEN PEROXIDE SENSITIVE REPRESSOR"/>
    <property type="match status" value="1"/>
</dbReference>
<dbReference type="Gene3D" id="1.10.10.10">
    <property type="entry name" value="Winged helix-like DNA-binding domain superfamily/Winged helix DNA-binding domain"/>
    <property type="match status" value="1"/>
</dbReference>
<dbReference type="KEGG" id="phm:PSMK_07090"/>
<accession>I0IC80</accession>
<evidence type="ECO:0000256" key="3">
    <source>
        <dbReference type="ARBA" id="ARBA00022833"/>
    </source>
</evidence>
<keyword evidence="5" id="KW-0238">DNA-binding</keyword>
<keyword evidence="7" id="KW-0479">Metal-binding</keyword>
<evidence type="ECO:0000256" key="4">
    <source>
        <dbReference type="ARBA" id="ARBA00023015"/>
    </source>
</evidence>
<feature type="binding site" evidence="8">
    <location>
        <position position="108"/>
    </location>
    <ligand>
        <name>Fe cation</name>
        <dbReference type="ChEBI" id="CHEBI:24875"/>
    </ligand>
</feature>
<dbReference type="RefSeq" id="WP_014436088.1">
    <property type="nucleotide sequence ID" value="NC_017080.1"/>
</dbReference>
<keyword evidence="6" id="KW-0804">Transcription</keyword>
<dbReference type="Proteomes" id="UP000007881">
    <property type="component" value="Chromosome"/>
</dbReference>
<dbReference type="GO" id="GO:0045892">
    <property type="term" value="P:negative regulation of DNA-templated transcription"/>
    <property type="evidence" value="ECO:0007669"/>
    <property type="project" value="TreeGrafter"/>
</dbReference>
<feature type="binding site" evidence="8">
    <location>
        <position position="73"/>
    </location>
    <ligand>
        <name>Fe cation</name>
        <dbReference type="ChEBI" id="CHEBI:24875"/>
    </ligand>
</feature>
<dbReference type="PANTHER" id="PTHR33202">
    <property type="entry name" value="ZINC UPTAKE REGULATION PROTEIN"/>
    <property type="match status" value="1"/>
</dbReference>
<dbReference type="Gene3D" id="3.30.1490.190">
    <property type="match status" value="1"/>
</dbReference>
<protein>
    <submittedName>
        <fullName evidence="9">Fur family transcriptional regulator</fullName>
    </submittedName>
</protein>
<dbReference type="GO" id="GO:1900376">
    <property type="term" value="P:regulation of secondary metabolite biosynthetic process"/>
    <property type="evidence" value="ECO:0007669"/>
    <property type="project" value="TreeGrafter"/>
</dbReference>
<evidence type="ECO:0000256" key="2">
    <source>
        <dbReference type="ARBA" id="ARBA00022491"/>
    </source>
</evidence>
<comment type="cofactor">
    <cofactor evidence="7">
        <name>Zn(2+)</name>
        <dbReference type="ChEBI" id="CHEBI:29105"/>
    </cofactor>
    <text evidence="7">Binds 1 zinc ion per subunit.</text>
</comment>
<evidence type="ECO:0000256" key="8">
    <source>
        <dbReference type="PIRSR" id="PIRSR602481-2"/>
    </source>
</evidence>
<keyword evidence="8" id="KW-0408">Iron</keyword>
<dbReference type="InterPro" id="IPR036390">
    <property type="entry name" value="WH_DNA-bd_sf"/>
</dbReference>
<keyword evidence="2" id="KW-0678">Repressor</keyword>
<dbReference type="Pfam" id="PF01475">
    <property type="entry name" value="FUR"/>
    <property type="match status" value="1"/>
</dbReference>
<feature type="binding site" evidence="7">
    <location>
        <position position="119"/>
    </location>
    <ligand>
        <name>Zn(2+)</name>
        <dbReference type="ChEBI" id="CHEBI:29105"/>
    </ligand>
</feature>
<dbReference type="InterPro" id="IPR043135">
    <property type="entry name" value="Fur_C"/>
</dbReference>
<dbReference type="GO" id="GO:0008270">
    <property type="term" value="F:zinc ion binding"/>
    <property type="evidence" value="ECO:0007669"/>
    <property type="project" value="TreeGrafter"/>
</dbReference>
<evidence type="ECO:0000256" key="6">
    <source>
        <dbReference type="ARBA" id="ARBA00023163"/>
    </source>
</evidence>
<evidence type="ECO:0000313" key="9">
    <source>
        <dbReference type="EMBL" id="BAM02868.1"/>
    </source>
</evidence>
<proteinExistence type="inferred from homology"/>
<dbReference type="OrthoDB" id="8659436at2"/>
<sequence length="125" mass="13229">MPRSSPHAASVERLLRDAAGPMSAAEVAEALAHTGIGIATVYRLLGRGAEEGRYVAVEMPHGPARYEPADRPHHHHFACTACEAVYDVPGCTGNLKKLVPEGFTLDAHEILLTGRCADCSAGSKL</sequence>
<dbReference type="InterPro" id="IPR036388">
    <property type="entry name" value="WH-like_DNA-bd_sf"/>
</dbReference>
<keyword evidence="10" id="KW-1185">Reference proteome</keyword>
<dbReference type="SUPFAM" id="SSF46785">
    <property type="entry name" value="Winged helix' DNA-binding domain"/>
    <property type="match status" value="1"/>
</dbReference>
<name>I0IC80_PHYMF</name>
<comment type="similarity">
    <text evidence="1">Belongs to the Fur family.</text>
</comment>
<keyword evidence="3 7" id="KW-0862">Zinc</keyword>
<dbReference type="InterPro" id="IPR002481">
    <property type="entry name" value="FUR"/>
</dbReference>
<evidence type="ECO:0000256" key="5">
    <source>
        <dbReference type="ARBA" id="ARBA00023125"/>
    </source>
</evidence>
<feature type="binding site" evidence="7">
    <location>
        <position position="116"/>
    </location>
    <ligand>
        <name>Zn(2+)</name>
        <dbReference type="ChEBI" id="CHEBI:29105"/>
    </ligand>
</feature>
<evidence type="ECO:0000256" key="1">
    <source>
        <dbReference type="ARBA" id="ARBA00007957"/>
    </source>
</evidence>
<reference evidence="9 10" key="1">
    <citation type="submission" date="2012-02" db="EMBL/GenBank/DDBJ databases">
        <title>Complete genome sequence of Phycisphaera mikurensis NBRC 102666.</title>
        <authorList>
            <person name="Ankai A."/>
            <person name="Hosoyama A."/>
            <person name="Terui Y."/>
            <person name="Sekine M."/>
            <person name="Fukai R."/>
            <person name="Kato Y."/>
            <person name="Nakamura S."/>
            <person name="Yamada-Narita S."/>
            <person name="Kawakoshi A."/>
            <person name="Fukunaga Y."/>
            <person name="Yamazaki S."/>
            <person name="Fujita N."/>
        </authorList>
    </citation>
    <scope>NUCLEOTIDE SEQUENCE [LARGE SCALE GENOMIC DNA]</scope>
    <source>
        <strain evidence="10">NBRC 102666 / KCTC 22515 / FYK2301M01</strain>
    </source>
</reference>
<gene>
    <name evidence="9" type="ordered locus">PSMK_07090</name>
</gene>